<name>A0A540MAP2_MALBA</name>
<proteinExistence type="predicted"/>
<dbReference type="InterPro" id="IPR016130">
    <property type="entry name" value="Tyr_Pase_AS"/>
</dbReference>
<evidence type="ECO:0000313" key="4">
    <source>
        <dbReference type="EMBL" id="TQD95549.1"/>
    </source>
</evidence>
<dbReference type="PANTHER" id="PTHR12305">
    <property type="entry name" value="PHOSPHATASE WITH HOMOLOGY TO TENSIN"/>
    <property type="match status" value="1"/>
</dbReference>
<dbReference type="InterPro" id="IPR029021">
    <property type="entry name" value="Prot-tyrosine_phosphatase-like"/>
</dbReference>
<dbReference type="InterPro" id="IPR029023">
    <property type="entry name" value="Tensin_phosphatase"/>
</dbReference>
<dbReference type="Gene3D" id="3.90.190.10">
    <property type="entry name" value="Protein tyrosine phosphatase superfamily"/>
    <property type="match status" value="1"/>
</dbReference>
<organism evidence="4 5">
    <name type="scientific">Malus baccata</name>
    <name type="common">Siberian crab apple</name>
    <name type="synonym">Pyrus baccata</name>
    <dbReference type="NCBI Taxonomy" id="106549"/>
    <lineage>
        <taxon>Eukaryota</taxon>
        <taxon>Viridiplantae</taxon>
        <taxon>Streptophyta</taxon>
        <taxon>Embryophyta</taxon>
        <taxon>Tracheophyta</taxon>
        <taxon>Spermatophyta</taxon>
        <taxon>Magnoliopsida</taxon>
        <taxon>eudicotyledons</taxon>
        <taxon>Gunneridae</taxon>
        <taxon>Pentapetalae</taxon>
        <taxon>rosids</taxon>
        <taxon>fabids</taxon>
        <taxon>Rosales</taxon>
        <taxon>Rosaceae</taxon>
        <taxon>Amygdaloideae</taxon>
        <taxon>Maleae</taxon>
        <taxon>Malus</taxon>
    </lineage>
</organism>
<dbReference type="PROSITE" id="PS00383">
    <property type="entry name" value="TYR_PHOSPHATASE_1"/>
    <property type="match status" value="1"/>
</dbReference>
<keyword evidence="5" id="KW-1185">Reference proteome</keyword>
<evidence type="ECO:0000313" key="5">
    <source>
        <dbReference type="Proteomes" id="UP000315295"/>
    </source>
</evidence>
<dbReference type="EMBL" id="VIEB01000311">
    <property type="protein sequence ID" value="TQD95549.1"/>
    <property type="molecule type" value="Genomic_DNA"/>
</dbReference>
<comment type="caution">
    <text evidence="4">The sequence shown here is derived from an EMBL/GenBank/DDBJ whole genome shotgun (WGS) entry which is preliminary data.</text>
</comment>
<dbReference type="PROSITE" id="PS50056">
    <property type="entry name" value="TYR_PHOSPHATASE_2"/>
    <property type="match status" value="1"/>
</dbReference>
<dbReference type="STRING" id="106549.A0A540MAP2"/>
<keyword evidence="1" id="KW-0378">Hydrolase</keyword>
<protein>
    <submittedName>
        <fullName evidence="4">Uncharacterized protein</fullName>
    </submittedName>
</protein>
<feature type="domain" description="Tyrosine specific protein phosphatases" evidence="2">
    <location>
        <begin position="64"/>
        <end position="123"/>
    </location>
</feature>
<dbReference type="GO" id="GO:0005829">
    <property type="term" value="C:cytosol"/>
    <property type="evidence" value="ECO:0007669"/>
    <property type="project" value="TreeGrafter"/>
</dbReference>
<reference evidence="4 5" key="1">
    <citation type="journal article" date="2019" name="G3 (Bethesda)">
        <title>Sequencing of a Wild Apple (Malus baccata) Genome Unravels the Differences Between Cultivated and Wild Apple Species Regarding Disease Resistance and Cold Tolerance.</title>
        <authorList>
            <person name="Chen X."/>
        </authorList>
    </citation>
    <scope>NUCLEOTIDE SEQUENCE [LARGE SCALE GENOMIC DNA]</scope>
    <source>
        <strain evidence="5">cv. Shandingzi</strain>
        <tissue evidence="4">Leaves</tissue>
    </source>
</reference>
<accession>A0A540MAP2</accession>
<dbReference type="PANTHER" id="PTHR12305:SF87">
    <property type="entry name" value="PHOSPHATIDYLINOSITOL 3,4,5-TRISPHOSPHATE 3-PHOSPHATASE AND PROTEIN-TYROSINE-PHOSPHATASE PTEN2B"/>
    <property type="match status" value="1"/>
</dbReference>
<dbReference type="AlphaFoldDB" id="A0A540MAP2"/>
<dbReference type="PROSITE" id="PS51181">
    <property type="entry name" value="PPASE_TENSIN"/>
    <property type="match status" value="1"/>
</dbReference>
<dbReference type="Proteomes" id="UP000315295">
    <property type="component" value="Unassembled WGS sequence"/>
</dbReference>
<dbReference type="InterPro" id="IPR051281">
    <property type="entry name" value="Dual-spec_lipid-protein_phosph"/>
</dbReference>
<evidence type="ECO:0000259" key="3">
    <source>
        <dbReference type="PROSITE" id="PS51181"/>
    </source>
</evidence>
<dbReference type="Pfam" id="PF22785">
    <property type="entry name" value="Tc-R-P"/>
    <property type="match status" value="1"/>
</dbReference>
<feature type="domain" description="Phosphatase tensin-type" evidence="3">
    <location>
        <begin position="1"/>
        <end position="147"/>
    </location>
</feature>
<dbReference type="GO" id="GO:0016314">
    <property type="term" value="F:phosphatidylinositol-3,4,5-trisphosphate 3-phosphatase activity"/>
    <property type="evidence" value="ECO:0007669"/>
    <property type="project" value="TreeGrafter"/>
</dbReference>
<dbReference type="SUPFAM" id="SSF52799">
    <property type="entry name" value="(Phosphotyrosine protein) phosphatases II"/>
    <property type="match status" value="1"/>
</dbReference>
<dbReference type="InterPro" id="IPR000387">
    <property type="entry name" value="Tyr_Pase_dom"/>
</dbReference>
<evidence type="ECO:0000256" key="1">
    <source>
        <dbReference type="ARBA" id="ARBA00022801"/>
    </source>
</evidence>
<sequence length="168" mass="18698">MVSEMIGESDTFLVGAFGVRVVSDTSFAATSLIKASSIFGFSECFKVASFPFDDHNCPPIELIESFCRSAHSWLQEGIENVVVVHCKAGMARTGVTIGSLLLFPKFFPTAEEAMNYHNHIRCIDGKTLVVPSKIRYIKCFEHILKHFNGETPLDRRYTSDTLVQNVSV</sequence>
<gene>
    <name evidence="4" type="ORF">C1H46_018842</name>
</gene>
<evidence type="ECO:0000259" key="2">
    <source>
        <dbReference type="PROSITE" id="PS50056"/>
    </source>
</evidence>